<protein>
    <submittedName>
        <fullName evidence="2">Putative secreted protein</fullName>
    </submittedName>
</protein>
<name>A0A6B0UYJ7_IXORI</name>
<organism evidence="2">
    <name type="scientific">Ixodes ricinus</name>
    <name type="common">Common tick</name>
    <name type="synonym">Acarus ricinus</name>
    <dbReference type="NCBI Taxonomy" id="34613"/>
    <lineage>
        <taxon>Eukaryota</taxon>
        <taxon>Metazoa</taxon>
        <taxon>Ecdysozoa</taxon>
        <taxon>Arthropoda</taxon>
        <taxon>Chelicerata</taxon>
        <taxon>Arachnida</taxon>
        <taxon>Acari</taxon>
        <taxon>Parasitiformes</taxon>
        <taxon>Ixodida</taxon>
        <taxon>Ixodoidea</taxon>
        <taxon>Ixodidae</taxon>
        <taxon>Ixodinae</taxon>
        <taxon>Ixodes</taxon>
    </lineage>
</organism>
<dbReference type="AlphaFoldDB" id="A0A6B0UYJ7"/>
<feature type="compositionally biased region" description="Polar residues" evidence="1">
    <location>
        <begin position="112"/>
        <end position="122"/>
    </location>
</feature>
<evidence type="ECO:0000313" key="2">
    <source>
        <dbReference type="EMBL" id="MXU94930.1"/>
    </source>
</evidence>
<sequence>MQPRQSVPLARILVAAVAAAAAVVTPVTRRRTARRRVVPAARRAPTTMEDGAEVNELVHGEQAAQLFRHPGLDFLSIPSDLDLLPFVPRIVQVSGLGERQLPPADPVHVEDPSQSPGTQTRGQHPLDRRAVVGGLGCQTGKTLELSTLFDGVHQDDILTLSEGLIQLCLVLWWG</sequence>
<reference evidence="2" key="1">
    <citation type="submission" date="2019-12" db="EMBL/GenBank/DDBJ databases">
        <title>An insight into the sialome of adult female Ixodes ricinus ticks feeding for 6 days.</title>
        <authorList>
            <person name="Perner J."/>
            <person name="Ribeiro J.M.C."/>
        </authorList>
    </citation>
    <scope>NUCLEOTIDE SEQUENCE</scope>
    <source>
        <strain evidence="2">Semi-engorged</strain>
        <tissue evidence="2">Salivary glands</tissue>
    </source>
</reference>
<proteinExistence type="predicted"/>
<evidence type="ECO:0000256" key="1">
    <source>
        <dbReference type="SAM" id="MobiDB-lite"/>
    </source>
</evidence>
<feature type="region of interest" description="Disordered" evidence="1">
    <location>
        <begin position="101"/>
        <end position="127"/>
    </location>
</feature>
<accession>A0A6B0UYJ7</accession>
<dbReference type="EMBL" id="GIFC01012847">
    <property type="protein sequence ID" value="MXU94930.1"/>
    <property type="molecule type" value="Transcribed_RNA"/>
</dbReference>